<dbReference type="SMART" id="SM00382">
    <property type="entry name" value="AAA"/>
    <property type="match status" value="1"/>
</dbReference>
<dbReference type="FunFam" id="3.40.50.300:FF:000425">
    <property type="entry name" value="Probable ABC transporter, ATP-binding subunit"/>
    <property type="match status" value="1"/>
</dbReference>
<dbReference type="GO" id="GO:0016887">
    <property type="term" value="F:ATP hydrolysis activity"/>
    <property type="evidence" value="ECO:0007669"/>
    <property type="project" value="InterPro"/>
</dbReference>
<dbReference type="Gene3D" id="3.40.50.300">
    <property type="entry name" value="P-loop containing nucleotide triphosphate hydrolases"/>
    <property type="match status" value="1"/>
</dbReference>
<dbReference type="InterPro" id="IPR003439">
    <property type="entry name" value="ABC_transporter-like_ATP-bd"/>
</dbReference>
<dbReference type="GO" id="GO:0015697">
    <property type="term" value="P:quaternary ammonium group transport"/>
    <property type="evidence" value="ECO:0007669"/>
    <property type="project" value="UniProtKB-ARBA"/>
</dbReference>
<evidence type="ECO:0000313" key="5">
    <source>
        <dbReference type="EMBL" id="RKH34398.1"/>
    </source>
</evidence>
<protein>
    <submittedName>
        <fullName evidence="5">ABC transporter ATP-binding protein</fullName>
    </submittedName>
</protein>
<organism evidence="5 6">
    <name type="scientific">Corallococcus sicarius</name>
    <dbReference type="NCBI Taxonomy" id="2316726"/>
    <lineage>
        <taxon>Bacteria</taxon>
        <taxon>Pseudomonadati</taxon>
        <taxon>Myxococcota</taxon>
        <taxon>Myxococcia</taxon>
        <taxon>Myxococcales</taxon>
        <taxon>Cystobacterineae</taxon>
        <taxon>Myxococcaceae</taxon>
        <taxon>Corallococcus</taxon>
    </lineage>
</organism>
<feature type="domain" description="ABC transporter" evidence="4">
    <location>
        <begin position="5"/>
        <end position="239"/>
    </location>
</feature>
<keyword evidence="6" id="KW-1185">Reference proteome</keyword>
<dbReference type="PANTHER" id="PTHR43875">
    <property type="entry name" value="MALTODEXTRIN IMPORT ATP-BINDING PROTEIN MSMX"/>
    <property type="match status" value="1"/>
</dbReference>
<evidence type="ECO:0000259" key="4">
    <source>
        <dbReference type="PROSITE" id="PS50893"/>
    </source>
</evidence>
<dbReference type="SUPFAM" id="SSF52540">
    <property type="entry name" value="P-loop containing nucleoside triphosphate hydrolases"/>
    <property type="match status" value="1"/>
</dbReference>
<dbReference type="InterPro" id="IPR047641">
    <property type="entry name" value="ABC_transpr_MalK/UgpC-like"/>
</dbReference>
<dbReference type="AlphaFoldDB" id="A0A3A8MPT7"/>
<dbReference type="PANTHER" id="PTHR43875:SF1">
    <property type="entry name" value="OSMOPROTECTIVE COMPOUNDS UPTAKE ATP-BINDING PROTEIN GGTA"/>
    <property type="match status" value="1"/>
</dbReference>
<dbReference type="GO" id="GO:0005524">
    <property type="term" value="F:ATP binding"/>
    <property type="evidence" value="ECO:0007669"/>
    <property type="project" value="UniProtKB-KW"/>
</dbReference>
<evidence type="ECO:0000313" key="6">
    <source>
        <dbReference type="Proteomes" id="UP000273405"/>
    </source>
</evidence>
<dbReference type="InterPro" id="IPR027417">
    <property type="entry name" value="P-loop_NTPase"/>
</dbReference>
<keyword evidence="2" id="KW-0547">Nucleotide-binding</keyword>
<dbReference type="OrthoDB" id="9809450at2"/>
<name>A0A3A8MPT7_9BACT</name>
<evidence type="ECO:0000256" key="2">
    <source>
        <dbReference type="ARBA" id="ARBA00022741"/>
    </source>
</evidence>
<proteinExistence type="predicted"/>
<dbReference type="PROSITE" id="PS50893">
    <property type="entry name" value="ABC_TRANSPORTER_2"/>
    <property type="match status" value="1"/>
</dbReference>
<dbReference type="SUPFAM" id="SSF50331">
    <property type="entry name" value="MOP-like"/>
    <property type="match status" value="1"/>
</dbReference>
<keyword evidence="3 5" id="KW-0067">ATP-binding</keyword>
<evidence type="ECO:0000256" key="3">
    <source>
        <dbReference type="ARBA" id="ARBA00022840"/>
    </source>
</evidence>
<keyword evidence="1" id="KW-0813">Transport</keyword>
<reference evidence="6" key="1">
    <citation type="submission" date="2018-09" db="EMBL/GenBank/DDBJ databases">
        <authorList>
            <person name="Livingstone P.G."/>
            <person name="Whitworth D.E."/>
        </authorList>
    </citation>
    <scope>NUCLEOTIDE SEQUENCE [LARGE SCALE GENOMIC DNA]</scope>
    <source>
        <strain evidence="6">CA040B</strain>
    </source>
</reference>
<dbReference type="GO" id="GO:0055052">
    <property type="term" value="C:ATP-binding cassette (ABC) transporter complex, substrate-binding subunit-containing"/>
    <property type="evidence" value="ECO:0007669"/>
    <property type="project" value="TreeGrafter"/>
</dbReference>
<dbReference type="InterPro" id="IPR017871">
    <property type="entry name" value="ABC_transporter-like_CS"/>
</dbReference>
<dbReference type="Proteomes" id="UP000273405">
    <property type="component" value="Unassembled WGS sequence"/>
</dbReference>
<accession>A0A3A8MPT7</accession>
<dbReference type="Pfam" id="PF00005">
    <property type="entry name" value="ABC_tran"/>
    <property type="match status" value="1"/>
</dbReference>
<gene>
    <name evidence="5" type="ORF">D7X12_35090</name>
</gene>
<evidence type="ECO:0000256" key="1">
    <source>
        <dbReference type="ARBA" id="ARBA00022448"/>
    </source>
</evidence>
<dbReference type="Gene3D" id="2.40.50.100">
    <property type="match status" value="1"/>
</dbReference>
<dbReference type="InterPro" id="IPR008995">
    <property type="entry name" value="Mo/tungstate-bd_C_term_dom"/>
</dbReference>
<dbReference type="InterPro" id="IPR003593">
    <property type="entry name" value="AAA+_ATPase"/>
</dbReference>
<comment type="caution">
    <text evidence="5">The sequence shown here is derived from an EMBL/GenBank/DDBJ whole genome shotgun (WGS) entry which is preliminary data.</text>
</comment>
<sequence>MMAAIVLEGLVKAYGGTPVVRGLSLEVGQGDLVSLLGPSGCGKTTTLRMLAGLEHPDAGTIRLGDDVVAGPGVRVPPERRGLGMVFQSYAVWPHRSVEANVAYPLVLRKVPRHEVATRVREALRWVRLEAFAARMPHELSGGQLQRVALARALVAGPRVLLLDEPLSNLDAALREELRAEIAALRARLGTTLVFVTHDQGEALALSDRIAVMNRGVIEQVDTPERLYREPATPFVAGFVGGANVLRGEARAGTFHCAGTDVAFELPAELKGRSGPGTLVVRPEDLELGEAGTPLVLSARLFLGHAAEYRFPVAEAFLRVIGPALEGVRAGQTLRVRLRKATVFEEEKSPPK</sequence>
<dbReference type="PROSITE" id="PS00211">
    <property type="entry name" value="ABC_TRANSPORTER_1"/>
    <property type="match status" value="1"/>
</dbReference>
<dbReference type="EMBL" id="RAWG01000349">
    <property type="protein sequence ID" value="RKH34398.1"/>
    <property type="molecule type" value="Genomic_DNA"/>
</dbReference>